<name>A0A6J4PPK7_9BACT</name>
<feature type="coiled-coil region" evidence="1">
    <location>
        <begin position="321"/>
        <end position="348"/>
    </location>
</feature>
<organism evidence="3">
    <name type="scientific">uncultured Pyrinomonadaceae bacterium</name>
    <dbReference type="NCBI Taxonomy" id="2283094"/>
    <lineage>
        <taxon>Bacteria</taxon>
        <taxon>Pseudomonadati</taxon>
        <taxon>Acidobacteriota</taxon>
        <taxon>Blastocatellia</taxon>
        <taxon>Blastocatellales</taxon>
        <taxon>Pyrinomonadaceae</taxon>
        <taxon>environmental samples</taxon>
    </lineage>
</organism>
<evidence type="ECO:0000256" key="1">
    <source>
        <dbReference type="SAM" id="Coils"/>
    </source>
</evidence>
<proteinExistence type="predicted"/>
<evidence type="ECO:0000256" key="2">
    <source>
        <dbReference type="SAM" id="SignalP"/>
    </source>
</evidence>
<dbReference type="AlphaFoldDB" id="A0A6J4PPK7"/>
<dbReference type="EMBL" id="CADCUR010000254">
    <property type="protein sequence ID" value="CAA9418352.1"/>
    <property type="molecule type" value="Genomic_DNA"/>
</dbReference>
<evidence type="ECO:0000313" key="3">
    <source>
        <dbReference type="EMBL" id="CAA9418352.1"/>
    </source>
</evidence>
<feature type="chain" id="PRO_5026906373" evidence="2">
    <location>
        <begin position="23"/>
        <end position="508"/>
    </location>
</feature>
<keyword evidence="1" id="KW-0175">Coiled coil</keyword>
<sequence>MRRNFSSITLLVLLMTAATMNAAQSPDKILKQATRALGGEKVLQSVKSWRKTGTITRLKDGASGNFKEQAAQPNLYNAAFDLNGFETETGFNGKSGWTRNSRDGLRTLTGEASRDFGAEAVYRNARWFNYKKNKSKVVAGGKSVVNGKSATLFVLTTPKGVSVKIYFDAASGLPIREEIPAGDSTSVSDFSNFRQVNGVQEPFLITKRIGEEVYEIKLDQIAYNVSISKEDFDFPKVSGEPLPDIPSLLKELQANEDRIEAILEDYSFTQKSTSRELGKDGVLHEKESETFQLSFYKGNRIRRLIEKNGKSLSEKEQADEDKNVQKRVAEIEKEIAKKEARAAVAQTKTGTPDEDNRRISIAEVLRASRLVNPRRERFRGRDVVVFDFEPNPDFDFKNAKSFLKFFGKTAGVMWIDEKDKQVARLEAVLFDNFKIGGGFLANLKKGASFALEQERVGDEIWLPSVADVNLSVKVLLVKGINVNQIVKSYDYRKFKTEIKDSKVDEIKN</sequence>
<gene>
    <name evidence="3" type="ORF">AVDCRST_MAG74-3073</name>
</gene>
<feature type="signal peptide" evidence="2">
    <location>
        <begin position="1"/>
        <end position="22"/>
    </location>
</feature>
<keyword evidence="2" id="KW-0732">Signal</keyword>
<reference evidence="3" key="1">
    <citation type="submission" date="2020-02" db="EMBL/GenBank/DDBJ databases">
        <authorList>
            <person name="Meier V. D."/>
        </authorList>
    </citation>
    <scope>NUCLEOTIDE SEQUENCE</scope>
    <source>
        <strain evidence="3">AVDCRST_MAG74</strain>
    </source>
</reference>
<protein>
    <submittedName>
        <fullName evidence="3">Uncharacterized protein</fullName>
    </submittedName>
</protein>
<accession>A0A6J4PPK7</accession>